<dbReference type="SUPFAM" id="SSF110296">
    <property type="entry name" value="Oligoxyloglucan reducing end-specific cellobiohydrolase"/>
    <property type="match status" value="1"/>
</dbReference>
<dbReference type="InterPro" id="IPR052025">
    <property type="entry name" value="Xyloglucanase_GH74"/>
</dbReference>
<dbReference type="AlphaFoldDB" id="A0A918IDD6"/>
<dbReference type="Gene3D" id="2.130.10.10">
    <property type="entry name" value="YVTN repeat-like/Quinoprotein amine dehydrogenase"/>
    <property type="match status" value="1"/>
</dbReference>
<gene>
    <name evidence="1" type="ORF">GCM10010260_40250</name>
</gene>
<evidence type="ECO:0000313" key="1">
    <source>
        <dbReference type="EMBL" id="GGU99840.1"/>
    </source>
</evidence>
<sequence length="402" mass="43620">MTCENVLSGAECQWRGADWPIPDDYLTHDYLDKGVPEVIGMTEVLLAVGTRKGLFIGRRRSGGAWEFDDSPYFNAQAVYSVAIDTRGDRPRVLAGGDSAHWGPSVFHSDDLGRTWTEPPQPAVKFPKDTGASLERVWQLHPAAAEPDVVYAGTEPAALYRSEDRGESFALVRPLWEHPTRSRWVPGGGGEGLHTVVTDARDPRAVTVAVSTAGVFRSTDGGTSWTPSNSGVSAVFLPDPNPEFGQCVHKIAKDAGDPDRLYLQNHWGVYRSDDAGGHWTDIGADLPSTFGFAVAAHPRRAGTAYVFPINADADRVPAEHRCRVFRTTDAGRVWEPLSKGLPEEDHYGTVLRDALCTDDAEPAGVYFGNRNGEVFASADDGDSWQQLAAHLPDVLCVRAAVIG</sequence>
<evidence type="ECO:0000313" key="2">
    <source>
        <dbReference type="Proteomes" id="UP000618795"/>
    </source>
</evidence>
<reference evidence="1" key="2">
    <citation type="submission" date="2020-09" db="EMBL/GenBank/DDBJ databases">
        <authorList>
            <person name="Sun Q."/>
            <person name="Ohkuma M."/>
        </authorList>
    </citation>
    <scope>NUCLEOTIDE SEQUENCE</scope>
    <source>
        <strain evidence="1">JCM 4369</strain>
    </source>
</reference>
<accession>A0A918IDD6</accession>
<dbReference type="PANTHER" id="PTHR43739:SF5">
    <property type="entry name" value="EXO-ALPHA-SIALIDASE"/>
    <property type="match status" value="1"/>
</dbReference>
<dbReference type="Proteomes" id="UP000618795">
    <property type="component" value="Unassembled WGS sequence"/>
</dbReference>
<organism evidence="1 2">
    <name type="scientific">Streptomyces filipinensis</name>
    <dbReference type="NCBI Taxonomy" id="66887"/>
    <lineage>
        <taxon>Bacteria</taxon>
        <taxon>Bacillati</taxon>
        <taxon>Actinomycetota</taxon>
        <taxon>Actinomycetes</taxon>
        <taxon>Kitasatosporales</taxon>
        <taxon>Streptomycetaceae</taxon>
        <taxon>Streptomyces</taxon>
    </lineage>
</organism>
<dbReference type="CDD" id="cd15482">
    <property type="entry name" value="Sialidase_non-viral"/>
    <property type="match status" value="1"/>
</dbReference>
<reference evidence="1" key="1">
    <citation type="journal article" date="2014" name="Int. J. Syst. Evol. Microbiol.">
        <title>Complete genome sequence of Corynebacterium casei LMG S-19264T (=DSM 44701T), isolated from a smear-ripened cheese.</title>
        <authorList>
            <consortium name="US DOE Joint Genome Institute (JGI-PGF)"/>
            <person name="Walter F."/>
            <person name="Albersmeier A."/>
            <person name="Kalinowski J."/>
            <person name="Ruckert C."/>
        </authorList>
    </citation>
    <scope>NUCLEOTIDE SEQUENCE</scope>
    <source>
        <strain evidence="1">JCM 4369</strain>
    </source>
</reference>
<proteinExistence type="predicted"/>
<dbReference type="InterPro" id="IPR015943">
    <property type="entry name" value="WD40/YVTN_repeat-like_dom_sf"/>
</dbReference>
<dbReference type="GO" id="GO:0016787">
    <property type="term" value="F:hydrolase activity"/>
    <property type="evidence" value="ECO:0007669"/>
    <property type="project" value="UniProtKB-KW"/>
</dbReference>
<dbReference type="PANTHER" id="PTHR43739">
    <property type="entry name" value="XYLOGLUCANASE (EUROFUNG)"/>
    <property type="match status" value="1"/>
</dbReference>
<dbReference type="GO" id="GO:0010411">
    <property type="term" value="P:xyloglucan metabolic process"/>
    <property type="evidence" value="ECO:0007669"/>
    <property type="project" value="TreeGrafter"/>
</dbReference>
<keyword evidence="1" id="KW-0378">Hydrolase</keyword>
<name>A0A918IDD6_9ACTN</name>
<keyword evidence="2" id="KW-1185">Reference proteome</keyword>
<dbReference type="EMBL" id="BMTD01000008">
    <property type="protein sequence ID" value="GGU99840.1"/>
    <property type="molecule type" value="Genomic_DNA"/>
</dbReference>
<comment type="caution">
    <text evidence="1">The sequence shown here is derived from an EMBL/GenBank/DDBJ whole genome shotgun (WGS) entry which is preliminary data.</text>
</comment>
<protein>
    <submittedName>
        <fullName evidence="1">Glycosyl hydrolase</fullName>
    </submittedName>
</protein>